<evidence type="ECO:0000256" key="1">
    <source>
        <dbReference type="SAM" id="SignalP"/>
    </source>
</evidence>
<name>A0A1N6TXV1_9BACT</name>
<accession>A0A1N6TXV1</accession>
<feature type="chain" id="PRO_5012003519" evidence="1">
    <location>
        <begin position="21"/>
        <end position="308"/>
    </location>
</feature>
<evidence type="ECO:0000313" key="3">
    <source>
        <dbReference type="Proteomes" id="UP000185924"/>
    </source>
</evidence>
<organism evidence="2 3">
    <name type="scientific">Pontibacter lucknowensis</name>
    <dbReference type="NCBI Taxonomy" id="1077936"/>
    <lineage>
        <taxon>Bacteria</taxon>
        <taxon>Pseudomonadati</taxon>
        <taxon>Bacteroidota</taxon>
        <taxon>Cytophagia</taxon>
        <taxon>Cytophagales</taxon>
        <taxon>Hymenobacteraceae</taxon>
        <taxon>Pontibacter</taxon>
    </lineage>
</organism>
<keyword evidence="3" id="KW-1185">Reference proteome</keyword>
<dbReference type="Pfam" id="PF20329">
    <property type="entry name" value="DUF6624"/>
    <property type="match status" value="1"/>
</dbReference>
<sequence>MKTLFLSLLLAGSISTVTWAQSAAEANAKYDAKDYKGSGQVYDQVLKNGKGSTADHYNAACSWALAGDKDKAFAHLGKAIDKGYLNISHLKQDSDLNSLHSDKRWEKLVQQLQANVDKAEANYNKPLKAQLEQIYEDDQKYRRMIGKVQQEHGPQSEQFQELIRKMWAADKENLEQIIAIIEEHGWPKKSMVGGAASQAAWAVIQHIGQDQKELMEKYLPMMREAAEKGELQKSSLALTEDRVRMYNNQPQLYGSQLKNNPETNKPEFYPIEDEANVDKRRATIGMEPLSEYAKRFGLEYTPPTSDNK</sequence>
<dbReference type="AlphaFoldDB" id="A0A1N6TXV1"/>
<dbReference type="NCBIfam" id="NF047558">
    <property type="entry name" value="TPR_END_plus"/>
    <property type="match status" value="1"/>
</dbReference>
<evidence type="ECO:0000313" key="2">
    <source>
        <dbReference type="EMBL" id="SIQ58205.1"/>
    </source>
</evidence>
<dbReference type="EMBL" id="FTNM01000001">
    <property type="protein sequence ID" value="SIQ58205.1"/>
    <property type="molecule type" value="Genomic_DNA"/>
</dbReference>
<dbReference type="InterPro" id="IPR046732">
    <property type="entry name" value="DUF6624"/>
</dbReference>
<proteinExistence type="predicted"/>
<keyword evidence="1" id="KW-0732">Signal</keyword>
<dbReference type="Proteomes" id="UP000185924">
    <property type="component" value="Unassembled WGS sequence"/>
</dbReference>
<dbReference type="STRING" id="1077936.SAMN05421545_0568"/>
<protein>
    <submittedName>
        <fullName evidence="2">Uncharacterized protein</fullName>
    </submittedName>
</protein>
<gene>
    <name evidence="2" type="ORF">SAMN05421545_0568</name>
</gene>
<dbReference type="RefSeq" id="WP_076420918.1">
    <property type="nucleotide sequence ID" value="NZ_FTNM01000001.1"/>
</dbReference>
<feature type="signal peptide" evidence="1">
    <location>
        <begin position="1"/>
        <end position="20"/>
    </location>
</feature>
<reference evidence="3" key="1">
    <citation type="submission" date="2017-01" db="EMBL/GenBank/DDBJ databases">
        <authorList>
            <person name="Varghese N."/>
            <person name="Submissions S."/>
        </authorList>
    </citation>
    <scope>NUCLEOTIDE SEQUENCE [LARGE SCALE GENOMIC DNA]</scope>
    <source>
        <strain evidence="3">DM9</strain>
    </source>
</reference>